<dbReference type="Proteomes" id="UP000581769">
    <property type="component" value="Unassembled WGS sequence"/>
</dbReference>
<dbReference type="RefSeq" id="WP_184783994.1">
    <property type="nucleotide sequence ID" value="NZ_JACHMG010000001.1"/>
</dbReference>
<gene>
    <name evidence="1" type="ORF">BJY18_006948</name>
</gene>
<reference evidence="1 2" key="1">
    <citation type="submission" date="2020-08" db="EMBL/GenBank/DDBJ databases">
        <title>Sequencing the genomes of 1000 actinobacteria strains.</title>
        <authorList>
            <person name="Klenk H.-P."/>
        </authorList>
    </citation>
    <scope>NUCLEOTIDE SEQUENCE [LARGE SCALE GENOMIC DNA]</scope>
    <source>
        <strain evidence="1 2">DSM 45859</strain>
    </source>
</reference>
<name>A0A840J6P6_9PSEU</name>
<comment type="caution">
    <text evidence="1">The sequence shown here is derived from an EMBL/GenBank/DDBJ whole genome shotgun (WGS) entry which is preliminary data.</text>
</comment>
<keyword evidence="2" id="KW-1185">Reference proteome</keyword>
<protein>
    <submittedName>
        <fullName evidence="1">Methyl-accepting chemotaxis protein</fullName>
    </submittedName>
</protein>
<sequence>MPEGNSLVDKNATTDFNQYNPLNSDTGWGPFMPGPGAGVDDPNQHWLSGLPLLAPAENVWHDLEGGDYFSFVFDALNTILDGASFAGSLAEATSPGGVVATIVQPLLAWIMDHLKPLRLVMDELVGNSATVAGVSATWANMGQALGQAADKYDQVAQDTQRYWRGAAADAYRKRARGLAVGINSIGLLCEIWAYLLDSVSGMVQAAHDLARDLISGLEAELIGIAADAVLAGPPPADLVAMAKDAAVYLAEVEIDFAKMLVKLGEGMTKAMALVGSILSAIQQIATAIKRLVEFAGQGGHASQAPR</sequence>
<evidence type="ECO:0000313" key="2">
    <source>
        <dbReference type="Proteomes" id="UP000581769"/>
    </source>
</evidence>
<dbReference type="AlphaFoldDB" id="A0A840J6P6"/>
<dbReference type="EMBL" id="JACHMG010000001">
    <property type="protein sequence ID" value="MBB4689463.1"/>
    <property type="molecule type" value="Genomic_DNA"/>
</dbReference>
<evidence type="ECO:0000313" key="1">
    <source>
        <dbReference type="EMBL" id="MBB4689463.1"/>
    </source>
</evidence>
<organism evidence="1 2">
    <name type="scientific">Amycolatopsis jiangsuensis</name>
    <dbReference type="NCBI Taxonomy" id="1181879"/>
    <lineage>
        <taxon>Bacteria</taxon>
        <taxon>Bacillati</taxon>
        <taxon>Actinomycetota</taxon>
        <taxon>Actinomycetes</taxon>
        <taxon>Pseudonocardiales</taxon>
        <taxon>Pseudonocardiaceae</taxon>
        <taxon>Amycolatopsis</taxon>
    </lineage>
</organism>
<accession>A0A840J6P6</accession>
<proteinExistence type="predicted"/>